<gene>
    <name evidence="2" type="ORF">SAMN06265338_101186</name>
</gene>
<evidence type="ECO:0000313" key="3">
    <source>
        <dbReference type="Proteomes" id="UP000198418"/>
    </source>
</evidence>
<proteinExistence type="predicted"/>
<reference evidence="3" key="1">
    <citation type="submission" date="2017-06" db="EMBL/GenBank/DDBJ databases">
        <authorList>
            <person name="Varghese N."/>
            <person name="Submissions S."/>
        </authorList>
    </citation>
    <scope>NUCLEOTIDE SEQUENCE [LARGE SCALE GENOMIC DNA]</scope>
    <source>
        <strain evidence="3">DSM 137</strain>
    </source>
</reference>
<dbReference type="Proteomes" id="UP000198418">
    <property type="component" value="Unassembled WGS sequence"/>
</dbReference>
<organism evidence="2 3">
    <name type="scientific">Rhodoblastus acidophilus</name>
    <name type="common">Rhodopseudomonas acidophila</name>
    <dbReference type="NCBI Taxonomy" id="1074"/>
    <lineage>
        <taxon>Bacteria</taxon>
        <taxon>Pseudomonadati</taxon>
        <taxon>Pseudomonadota</taxon>
        <taxon>Alphaproteobacteria</taxon>
        <taxon>Hyphomicrobiales</taxon>
        <taxon>Rhodoblastaceae</taxon>
        <taxon>Rhodoblastus</taxon>
    </lineage>
</organism>
<accession>A0A212PYG5</accession>
<dbReference type="EMBL" id="FYDG01000001">
    <property type="protein sequence ID" value="SNB52106.1"/>
    <property type="molecule type" value="Genomic_DNA"/>
</dbReference>
<name>A0A212PYG5_RHOAC</name>
<feature type="region of interest" description="Disordered" evidence="1">
    <location>
        <begin position="50"/>
        <end position="70"/>
    </location>
</feature>
<feature type="compositionally biased region" description="Basic and acidic residues" evidence="1">
    <location>
        <begin position="50"/>
        <end position="59"/>
    </location>
</feature>
<keyword evidence="3" id="KW-1185">Reference proteome</keyword>
<dbReference type="AlphaFoldDB" id="A0A212PYG5"/>
<evidence type="ECO:0000313" key="2">
    <source>
        <dbReference type="EMBL" id="SNB52106.1"/>
    </source>
</evidence>
<protein>
    <submittedName>
        <fullName evidence="2">Uncharacterized protein</fullName>
    </submittedName>
</protein>
<evidence type="ECO:0000256" key="1">
    <source>
        <dbReference type="SAM" id="MobiDB-lite"/>
    </source>
</evidence>
<sequence>MMTREVEPILRAYERICPACKRLPLSLHFARCRASGSLGFVRNAHENIYARDNDPDRPTGRGMVTKSGTT</sequence>